<keyword evidence="1" id="KW-0812">Transmembrane</keyword>
<dbReference type="Proteomes" id="UP000287651">
    <property type="component" value="Unassembled WGS sequence"/>
</dbReference>
<proteinExistence type="predicted"/>
<name>A0A426X7V3_ENSVE</name>
<gene>
    <name evidence="2" type="ORF">B296_00028308</name>
</gene>
<comment type="caution">
    <text evidence="2">The sequence shown here is derived from an EMBL/GenBank/DDBJ whole genome shotgun (WGS) entry which is preliminary data.</text>
</comment>
<keyword evidence="1" id="KW-1133">Transmembrane helix</keyword>
<sequence length="120" mass="13134">MPLPSPLRHCPFAAAMLQRSCLLATAMLPLGRCNAASLLLLLPLSLLLQHCHCFPSMLPLYFSSSSPLFLHCPFLFTLFFFIVEIPVHTSVSCVDTPVQTGGKRGAVQYCKQYFSCGALA</sequence>
<dbReference type="AlphaFoldDB" id="A0A426X7V3"/>
<evidence type="ECO:0000313" key="3">
    <source>
        <dbReference type="Proteomes" id="UP000287651"/>
    </source>
</evidence>
<accession>A0A426X7V3</accession>
<evidence type="ECO:0000256" key="1">
    <source>
        <dbReference type="SAM" id="Phobius"/>
    </source>
</evidence>
<feature type="transmembrane region" description="Helical" evidence="1">
    <location>
        <begin position="59"/>
        <end position="82"/>
    </location>
</feature>
<evidence type="ECO:0000313" key="2">
    <source>
        <dbReference type="EMBL" id="RRT35549.1"/>
    </source>
</evidence>
<protein>
    <submittedName>
        <fullName evidence="2">Uncharacterized protein</fullName>
    </submittedName>
</protein>
<dbReference type="EMBL" id="AMZH03024875">
    <property type="protein sequence ID" value="RRT35549.1"/>
    <property type="molecule type" value="Genomic_DNA"/>
</dbReference>
<keyword evidence="1" id="KW-0472">Membrane</keyword>
<reference evidence="2 3" key="1">
    <citation type="journal article" date="2014" name="Agronomy (Basel)">
        <title>A Draft Genome Sequence for Ensete ventricosum, the Drought-Tolerant Tree Against Hunger.</title>
        <authorList>
            <person name="Harrison J."/>
            <person name="Moore K.A."/>
            <person name="Paszkiewicz K."/>
            <person name="Jones T."/>
            <person name="Grant M."/>
            <person name="Ambacheew D."/>
            <person name="Muzemil S."/>
            <person name="Studholme D.J."/>
        </authorList>
    </citation>
    <scope>NUCLEOTIDE SEQUENCE [LARGE SCALE GENOMIC DNA]</scope>
</reference>
<organism evidence="2 3">
    <name type="scientific">Ensete ventricosum</name>
    <name type="common">Abyssinian banana</name>
    <name type="synonym">Musa ensete</name>
    <dbReference type="NCBI Taxonomy" id="4639"/>
    <lineage>
        <taxon>Eukaryota</taxon>
        <taxon>Viridiplantae</taxon>
        <taxon>Streptophyta</taxon>
        <taxon>Embryophyta</taxon>
        <taxon>Tracheophyta</taxon>
        <taxon>Spermatophyta</taxon>
        <taxon>Magnoliopsida</taxon>
        <taxon>Liliopsida</taxon>
        <taxon>Zingiberales</taxon>
        <taxon>Musaceae</taxon>
        <taxon>Ensete</taxon>
    </lineage>
</organism>